<feature type="domain" description="FGAR-AT PurM N-terminal-like" evidence="14">
    <location>
        <begin position="669"/>
        <end position="826"/>
    </location>
</feature>
<keyword evidence="3 10" id="KW-0436">Ligase</keyword>
<keyword evidence="16" id="KW-1185">Reference proteome</keyword>
<name>A0ABY6B4A6_9BURK</name>
<comment type="caution">
    <text evidence="10">Lacks conserved residue(s) required for the propagation of feature annotation.</text>
</comment>
<evidence type="ECO:0000256" key="4">
    <source>
        <dbReference type="ARBA" id="ARBA00022723"/>
    </source>
</evidence>
<evidence type="ECO:0000256" key="7">
    <source>
        <dbReference type="ARBA" id="ARBA00022840"/>
    </source>
</evidence>
<dbReference type="InterPro" id="IPR010073">
    <property type="entry name" value="PurL_large"/>
</dbReference>
<dbReference type="SUPFAM" id="SSF109736">
    <property type="entry name" value="FGAM synthase PurL, linker domain"/>
    <property type="match status" value="1"/>
</dbReference>
<evidence type="ECO:0000259" key="14">
    <source>
        <dbReference type="Pfam" id="PF22689"/>
    </source>
</evidence>
<keyword evidence="7 10" id="KW-0067">ATP-binding</keyword>
<keyword evidence="10" id="KW-0963">Cytoplasm</keyword>
<evidence type="ECO:0000259" key="11">
    <source>
        <dbReference type="Pfam" id="PF02769"/>
    </source>
</evidence>
<evidence type="ECO:0000313" key="15">
    <source>
        <dbReference type="EMBL" id="UXH80208.1"/>
    </source>
</evidence>
<dbReference type="RefSeq" id="WP_261760026.1">
    <property type="nucleotide sequence ID" value="NZ_CP104562.2"/>
</dbReference>
<dbReference type="SUPFAM" id="SSF56042">
    <property type="entry name" value="PurM C-terminal domain-like"/>
    <property type="match status" value="2"/>
</dbReference>
<sequence length="1338" mass="143448">MASTTSSKHLIHFEGGNALSSFRAAALLARLQAVNERIAAVHARHVHWVWTEQALDDTARAKIAALLDYGDAYEGPADGTLIVTAPRLGTLSPWASKATDIAHNCSLPIKRVERVIEYRLSLKTSLLGALGNALSGGPKPLTQDELLACAELLHDRMTESVLFAREDATHLFDDKQAQPLAHVDVIGRGRAALDEANSAWGLAMSEDEIVYLVEAFLKLGRNPSDVELMMFAQANSEHCRHKIFNAQFTIDGQAQPLSLFGMIRNTEKLNSQHTVIAYADNAAVMEGHAIERWMAAGDQRAPKYEARAETAHVLMKVETHNHPTAISPHPGASTGAGGEIRDEGATGRGAKPKAGLTGFSVSNLHLPGLAEPWEANAVGKPAHIASALQIMTEGPLGGAAFNNEFGRPNLGGYFRVYEQDVDGIRRGYHKPIMIAGGVGAIRADLTKKIEFPAGSLLIQLGGPGMRIGMGGSAASSMAAGTNTADLDFDSVQRGNPEIQRRAQEVINHCWGLAERNPILAVHDVGAGGISNAFPELVNDAGRGATFDLRQVPLEESGLAPKEIWCNESQERYVLAIAPESLPLFTAMCERERCPFAVVGVTTAPRDLVLQDGEGGERAIDMPMEVLLGKPPKVHRDVQRVARSGGTLDLTGVDLTTAASAVLRHPTVASKRFLISIGDRTVGGLNHRDQMVGPWQVPVADCAVTLADFKGFAGEAMSMGERTPLASVDAPASGRMAVAEAITNLLAAPIELSRVKLSANWMAACGEPGEDAALYDTVKAVGMELCPALGVSIPVGKDSLSMRTRWSDDGQTRQVTAPVSLIITAFASLPDVRGTLTPQLQTGDTTLVLVDLGQGRMRMGGSILAQTLNQFGAQVPDLDEPALLKSLVNAVNDLRGQGKLLAYHDRSDGGLFGAACEMAFAGQRGVSLNVDMLVTEGDGITDSRADTGDSKNWASQVSGRREELTLKALFNEELGVVLQVASGDRDAVLQTLRAHGLSKISHVVGKTNEMAQVEVWRDAKKVFAASLQELHQTWDQVSWRIARERDNPACADQEHALAGAPVKGLHWLPSFDPAEDIAAPFIATGARPKVAILREQGVNSHVEMAYAMAQAGFDSYDVHMSDLQAGAVDLSTFKGFIACGGFSYGDTLGAGEGWARSILFNPTLKTAFEDFFARQDSFALGVCNGCQMLAALSPMIPGAQHWPKFVRNRSEQFEARLAQVEILESPSLFFAGMAGSRLPIAVAHGEGFADFSQRGDAAQVLRAMRFVDGEGQPTEHYPLNPNGSPGGLTAVTTADGRFTALMPHPERVFRNIQLSWTGGDQATFSPWMRMFRNARKWVG</sequence>
<dbReference type="PANTHER" id="PTHR10099:SF1">
    <property type="entry name" value="PHOSPHORIBOSYLFORMYLGLYCINAMIDINE SYNTHASE"/>
    <property type="match status" value="1"/>
</dbReference>
<evidence type="ECO:0000256" key="1">
    <source>
        <dbReference type="ARBA" id="ARBA00004920"/>
    </source>
</evidence>
<feature type="binding site" evidence="10">
    <location>
        <position position="700"/>
    </location>
    <ligand>
        <name>Mg(2+)</name>
        <dbReference type="ChEBI" id="CHEBI:18420"/>
    </ligand>
</feature>
<comment type="subcellular location">
    <subcellularLocation>
        <location evidence="10">Cytoplasm</location>
    </subcellularLocation>
</comment>
<dbReference type="HAMAP" id="MF_00419">
    <property type="entry name" value="PurL_1"/>
    <property type="match status" value="1"/>
</dbReference>
<reference evidence="15" key="1">
    <citation type="submission" date="2022-10" db="EMBL/GenBank/DDBJ databases">
        <title>Characterization and whole genome sequencing of a new Roseateles species, isolated from fresh water.</title>
        <authorList>
            <person name="Guliayeva D.Y."/>
            <person name="Akhremchuk A.E."/>
            <person name="Sikolenko M.A."/>
            <person name="Valentovich L.N."/>
            <person name="Sidarenka A.V."/>
        </authorList>
    </citation>
    <scope>NUCLEOTIDE SEQUENCE</scope>
    <source>
        <strain evidence="15">BIM B-1768</strain>
    </source>
</reference>
<evidence type="ECO:0000256" key="10">
    <source>
        <dbReference type="HAMAP-Rule" id="MF_00419"/>
    </source>
</evidence>
<gene>
    <name evidence="10 15" type="primary">purL</name>
    <name evidence="15" type="synonym">purI</name>
    <name evidence="15" type="ORF">N4261_10140</name>
</gene>
<feature type="binding site" evidence="10">
    <location>
        <position position="904"/>
    </location>
    <ligand>
        <name>Mg(2+)</name>
        <dbReference type="ChEBI" id="CHEBI:18420"/>
    </ligand>
</feature>
<keyword evidence="6 10" id="KW-0658">Purine biosynthesis</keyword>
<comment type="pathway">
    <text evidence="1 10">Purine metabolism; IMP biosynthesis via de novo pathway; 5-amino-1-(5-phospho-D-ribosyl)imidazole from N(2)-formyl-N(1)-(5-phospho-D-ribosyl)glycinamide: step 1/2.</text>
</comment>
<comment type="subunit">
    <text evidence="10">Monomer.</text>
</comment>
<feature type="domain" description="PurM-like C-terminal" evidence="11">
    <location>
        <begin position="453"/>
        <end position="610"/>
    </location>
</feature>
<evidence type="ECO:0000256" key="2">
    <source>
        <dbReference type="ARBA" id="ARBA00008608"/>
    </source>
</evidence>
<evidence type="ECO:0000256" key="3">
    <source>
        <dbReference type="ARBA" id="ARBA00022598"/>
    </source>
</evidence>
<keyword evidence="9 10" id="KW-0315">Glutamine amidotransferase</keyword>
<dbReference type="InterPro" id="IPR010918">
    <property type="entry name" value="PurM-like_C_dom"/>
</dbReference>
<dbReference type="CDD" id="cd01740">
    <property type="entry name" value="GATase1_FGAR_AT"/>
    <property type="match status" value="1"/>
</dbReference>
<keyword evidence="5 10" id="KW-0547">Nucleotide-binding</keyword>
<feature type="binding site" evidence="10">
    <location>
        <position position="743"/>
    </location>
    <ligand>
        <name>Mg(2+)</name>
        <dbReference type="ChEBI" id="CHEBI:18420"/>
    </ligand>
</feature>
<organism evidence="15 16">
    <name type="scientific">Roseateles amylovorans</name>
    <dbReference type="NCBI Taxonomy" id="2978473"/>
    <lineage>
        <taxon>Bacteria</taxon>
        <taxon>Pseudomonadati</taxon>
        <taxon>Pseudomonadota</taxon>
        <taxon>Betaproteobacteria</taxon>
        <taxon>Burkholderiales</taxon>
        <taxon>Sphaerotilaceae</taxon>
        <taxon>Roseateles</taxon>
    </lineage>
</organism>
<dbReference type="SUPFAM" id="SSF82697">
    <property type="entry name" value="PurS-like"/>
    <property type="match status" value="1"/>
</dbReference>
<feature type="active site" evidence="10">
    <location>
        <position position="1305"/>
    </location>
</feature>
<dbReference type="Gene3D" id="3.40.50.880">
    <property type="match status" value="1"/>
</dbReference>
<feature type="binding site" evidence="10">
    <location>
        <begin position="331"/>
        <end position="342"/>
    </location>
    <ligand>
        <name>ATP</name>
        <dbReference type="ChEBI" id="CHEBI:30616"/>
    </ligand>
</feature>
<dbReference type="Gene3D" id="1.10.8.750">
    <property type="entry name" value="Phosphoribosylformylglycinamidine synthase, linker domain"/>
    <property type="match status" value="1"/>
</dbReference>
<dbReference type="SMART" id="SM01211">
    <property type="entry name" value="GATase_5"/>
    <property type="match status" value="1"/>
</dbReference>
<evidence type="ECO:0000259" key="13">
    <source>
        <dbReference type="Pfam" id="PF18076"/>
    </source>
</evidence>
<dbReference type="CDD" id="cd02204">
    <property type="entry name" value="PurL_repeat2"/>
    <property type="match status" value="1"/>
</dbReference>
<dbReference type="InterPro" id="IPR036676">
    <property type="entry name" value="PurM-like_C_sf"/>
</dbReference>
<dbReference type="InterPro" id="IPR041609">
    <property type="entry name" value="PurL_linker"/>
</dbReference>
<dbReference type="PROSITE" id="PS51273">
    <property type="entry name" value="GATASE_TYPE_1"/>
    <property type="match status" value="1"/>
</dbReference>
<dbReference type="SUPFAM" id="SSF52317">
    <property type="entry name" value="Class I glutamine amidotransferase-like"/>
    <property type="match status" value="1"/>
</dbReference>
<feature type="binding site" evidence="10">
    <location>
        <position position="739"/>
    </location>
    <ligand>
        <name>Mg(2+)</name>
        <dbReference type="ChEBI" id="CHEBI:18420"/>
    </ligand>
</feature>
<evidence type="ECO:0000256" key="9">
    <source>
        <dbReference type="ARBA" id="ARBA00022962"/>
    </source>
</evidence>
<dbReference type="EMBL" id="CP104562">
    <property type="protein sequence ID" value="UXH80208.1"/>
    <property type="molecule type" value="Genomic_DNA"/>
</dbReference>
<dbReference type="Pfam" id="PF02769">
    <property type="entry name" value="AIRS_C"/>
    <property type="match status" value="2"/>
</dbReference>
<comment type="function">
    <text evidence="10">Phosphoribosylformylglycinamidine synthase involved in the purines biosynthetic pathway. Catalyzes the ATP-dependent conversion of formylglycinamide ribonucleotide (FGAR) and glutamine to yield formylglycinamidine ribonucleotide (FGAM) and glutamate.</text>
</comment>
<evidence type="ECO:0000259" key="12">
    <source>
        <dbReference type="Pfam" id="PF18072"/>
    </source>
</evidence>
<protein>
    <recommendedName>
        <fullName evidence="10">Phosphoribosylformylglycinamidine synthase</fullName>
        <shortName evidence="10">FGAM synthase</shortName>
        <shortName evidence="10">FGAMS</shortName>
        <ecNumber evidence="10">6.3.5.3</ecNumber>
    </recommendedName>
    <alternativeName>
        <fullName evidence="10">Formylglycinamide ribonucleotide amidotransferase</fullName>
        <shortName evidence="10">FGAR amidotransferase</shortName>
        <shortName evidence="10">FGAR-AT</shortName>
    </alternativeName>
</protein>
<dbReference type="Pfam" id="PF18072">
    <property type="entry name" value="FGAR-AT_linker"/>
    <property type="match status" value="1"/>
</dbReference>
<dbReference type="CDD" id="cd02203">
    <property type="entry name" value="PurL_repeat1"/>
    <property type="match status" value="1"/>
</dbReference>
<feature type="domain" description="Phosphoribosylformylglycinamidine synthase linker" evidence="12">
    <location>
        <begin position="193"/>
        <end position="242"/>
    </location>
</feature>
<accession>A0ABY6B4A6</accession>
<dbReference type="InterPro" id="IPR029062">
    <property type="entry name" value="Class_I_gatase-like"/>
</dbReference>
<dbReference type="InterPro" id="IPR036921">
    <property type="entry name" value="PurM-like_N_sf"/>
</dbReference>
<dbReference type="InterPro" id="IPR055181">
    <property type="entry name" value="FGAR-AT_PurM_N-like"/>
</dbReference>
<feature type="binding site" evidence="10">
    <location>
        <position position="906"/>
    </location>
    <ligand>
        <name>ATP</name>
        <dbReference type="ChEBI" id="CHEBI:30616"/>
    </ligand>
</feature>
<dbReference type="NCBIfam" id="TIGR01735">
    <property type="entry name" value="FGAM_synt"/>
    <property type="match status" value="1"/>
</dbReference>
<dbReference type="Pfam" id="PF22689">
    <property type="entry name" value="FGAR-AT_PurM_N-like"/>
    <property type="match status" value="1"/>
</dbReference>
<dbReference type="SUPFAM" id="SSF55326">
    <property type="entry name" value="PurM N-terminal domain-like"/>
    <property type="match status" value="2"/>
</dbReference>
<comment type="similarity">
    <text evidence="2 10">In the N-terminal section; belongs to the FGAMS family.</text>
</comment>
<proteinExistence type="inferred from homology"/>
<dbReference type="NCBIfam" id="NF003672">
    <property type="entry name" value="PRK05297.1"/>
    <property type="match status" value="1"/>
</dbReference>
<keyword evidence="8 10" id="KW-0460">Magnesium</keyword>
<evidence type="ECO:0000313" key="16">
    <source>
        <dbReference type="Proteomes" id="UP001064933"/>
    </source>
</evidence>
<feature type="domain" description="Phosphoribosylformylglycinamidine synthase N-terminal" evidence="13">
    <location>
        <begin position="45"/>
        <end position="172"/>
    </location>
</feature>
<dbReference type="PANTHER" id="PTHR10099">
    <property type="entry name" value="PHOSPHORIBOSYLFORMYLGLYCINAMIDINE SYNTHASE"/>
    <property type="match status" value="1"/>
</dbReference>
<feature type="binding site" evidence="10">
    <location>
        <position position="699"/>
    </location>
    <ligand>
        <name>ATP</name>
        <dbReference type="ChEBI" id="CHEBI:30616"/>
    </ligand>
</feature>
<evidence type="ECO:0000256" key="6">
    <source>
        <dbReference type="ARBA" id="ARBA00022755"/>
    </source>
</evidence>
<evidence type="ECO:0000256" key="8">
    <source>
        <dbReference type="ARBA" id="ARBA00022842"/>
    </source>
</evidence>
<dbReference type="EC" id="6.3.5.3" evidence="10"/>
<dbReference type="Gene3D" id="3.90.650.10">
    <property type="entry name" value="PurM-like C-terminal domain"/>
    <property type="match status" value="2"/>
</dbReference>
<dbReference type="Pfam" id="PF18076">
    <property type="entry name" value="FGAR-AT_N"/>
    <property type="match status" value="1"/>
</dbReference>
<dbReference type="Proteomes" id="UP001064933">
    <property type="component" value="Chromosome"/>
</dbReference>
<feature type="active site" description="Nucleophile" evidence="10">
    <location>
        <position position="1182"/>
    </location>
</feature>
<dbReference type="InterPro" id="IPR036604">
    <property type="entry name" value="PurS-like_sf"/>
</dbReference>
<evidence type="ECO:0000256" key="5">
    <source>
        <dbReference type="ARBA" id="ARBA00022741"/>
    </source>
</evidence>
<keyword evidence="4 10" id="KW-0479">Metal-binding</keyword>
<comment type="catalytic activity">
    <reaction evidence="10">
        <text>N(2)-formyl-N(1)-(5-phospho-beta-D-ribosyl)glycinamide + L-glutamine + ATP + H2O = 2-formamido-N(1)-(5-O-phospho-beta-D-ribosyl)acetamidine + L-glutamate + ADP + phosphate + H(+)</text>
        <dbReference type="Rhea" id="RHEA:17129"/>
        <dbReference type="ChEBI" id="CHEBI:15377"/>
        <dbReference type="ChEBI" id="CHEBI:15378"/>
        <dbReference type="ChEBI" id="CHEBI:29985"/>
        <dbReference type="ChEBI" id="CHEBI:30616"/>
        <dbReference type="ChEBI" id="CHEBI:43474"/>
        <dbReference type="ChEBI" id="CHEBI:58359"/>
        <dbReference type="ChEBI" id="CHEBI:147286"/>
        <dbReference type="ChEBI" id="CHEBI:147287"/>
        <dbReference type="ChEBI" id="CHEBI:456216"/>
        <dbReference type="EC" id="6.3.5.3"/>
    </reaction>
</comment>
<feature type="active site" evidence="10">
    <location>
        <position position="1303"/>
    </location>
</feature>
<dbReference type="Pfam" id="PF13507">
    <property type="entry name" value="GATase_5"/>
    <property type="match status" value="1"/>
</dbReference>
<feature type="domain" description="PurM-like C-terminal" evidence="11">
    <location>
        <begin position="858"/>
        <end position="1009"/>
    </location>
</feature>
<dbReference type="Gene3D" id="3.30.1330.10">
    <property type="entry name" value="PurM-like, N-terminal domain"/>
    <property type="match status" value="2"/>
</dbReference>
<dbReference type="GO" id="GO:0004642">
    <property type="term" value="F:phosphoribosylformylglycinamidine synthase activity"/>
    <property type="evidence" value="ECO:0007669"/>
    <property type="project" value="UniProtKB-EC"/>
</dbReference>
<dbReference type="InterPro" id="IPR040707">
    <property type="entry name" value="FGAR-AT_N"/>
</dbReference>